<reference evidence="1" key="1">
    <citation type="journal article" date="2019" name="bioRxiv">
        <title>The Genome of the Zebra Mussel, Dreissena polymorpha: A Resource for Invasive Species Research.</title>
        <authorList>
            <person name="McCartney M.A."/>
            <person name="Auch B."/>
            <person name="Kono T."/>
            <person name="Mallez S."/>
            <person name="Zhang Y."/>
            <person name="Obille A."/>
            <person name="Becker A."/>
            <person name="Abrahante J.E."/>
            <person name="Garbe J."/>
            <person name="Badalamenti J.P."/>
            <person name="Herman A."/>
            <person name="Mangelson H."/>
            <person name="Liachko I."/>
            <person name="Sullivan S."/>
            <person name="Sone E.D."/>
            <person name="Koren S."/>
            <person name="Silverstein K.A.T."/>
            <person name="Beckman K.B."/>
            <person name="Gohl D.M."/>
        </authorList>
    </citation>
    <scope>NUCLEOTIDE SEQUENCE</scope>
    <source>
        <strain evidence="1">Duluth1</strain>
        <tissue evidence="1">Whole animal</tissue>
    </source>
</reference>
<organism evidence="1 2">
    <name type="scientific">Dreissena polymorpha</name>
    <name type="common">Zebra mussel</name>
    <name type="synonym">Mytilus polymorpha</name>
    <dbReference type="NCBI Taxonomy" id="45954"/>
    <lineage>
        <taxon>Eukaryota</taxon>
        <taxon>Metazoa</taxon>
        <taxon>Spiralia</taxon>
        <taxon>Lophotrochozoa</taxon>
        <taxon>Mollusca</taxon>
        <taxon>Bivalvia</taxon>
        <taxon>Autobranchia</taxon>
        <taxon>Heteroconchia</taxon>
        <taxon>Euheterodonta</taxon>
        <taxon>Imparidentia</taxon>
        <taxon>Neoheterodontei</taxon>
        <taxon>Myida</taxon>
        <taxon>Dreissenoidea</taxon>
        <taxon>Dreissenidae</taxon>
        <taxon>Dreissena</taxon>
    </lineage>
</organism>
<dbReference type="InterPro" id="IPR036691">
    <property type="entry name" value="Endo/exonu/phosph_ase_sf"/>
</dbReference>
<proteinExistence type="predicted"/>
<name>A0A9D4LQG1_DREPO</name>
<dbReference type="Gene3D" id="3.60.10.10">
    <property type="entry name" value="Endonuclease/exonuclease/phosphatase"/>
    <property type="match status" value="1"/>
</dbReference>
<accession>A0A9D4LQG1</accession>
<protein>
    <submittedName>
        <fullName evidence="1">Uncharacterized protein</fullName>
    </submittedName>
</protein>
<gene>
    <name evidence="1" type="ORF">DPMN_024794</name>
</gene>
<comment type="caution">
    <text evidence="1">The sequence shown here is derived from an EMBL/GenBank/DDBJ whole genome shotgun (WGS) entry which is preliminary data.</text>
</comment>
<keyword evidence="2" id="KW-1185">Reference proteome</keyword>
<dbReference type="AlphaFoldDB" id="A0A9D4LQG1"/>
<evidence type="ECO:0000313" key="1">
    <source>
        <dbReference type="EMBL" id="KAH3861843.1"/>
    </source>
</evidence>
<evidence type="ECO:0000313" key="2">
    <source>
        <dbReference type="Proteomes" id="UP000828390"/>
    </source>
</evidence>
<reference evidence="1" key="2">
    <citation type="submission" date="2020-11" db="EMBL/GenBank/DDBJ databases">
        <authorList>
            <person name="McCartney M.A."/>
            <person name="Auch B."/>
            <person name="Kono T."/>
            <person name="Mallez S."/>
            <person name="Becker A."/>
            <person name="Gohl D.M."/>
            <person name="Silverstein K.A.T."/>
            <person name="Koren S."/>
            <person name="Bechman K.B."/>
            <person name="Herman A."/>
            <person name="Abrahante J.E."/>
            <person name="Garbe J."/>
        </authorList>
    </citation>
    <scope>NUCLEOTIDE SEQUENCE</scope>
    <source>
        <strain evidence="1">Duluth1</strain>
        <tissue evidence="1">Whole animal</tissue>
    </source>
</reference>
<dbReference type="Proteomes" id="UP000828390">
    <property type="component" value="Unassembled WGS sequence"/>
</dbReference>
<sequence length="78" mass="9169">MTGYNFRREYLNDSAIAFRFDDAYGLHHTFALEVSDHYPIELQLKDRVTSSGLTIVTLPSGYDIIFLMFSYTRMYMEI</sequence>
<dbReference type="EMBL" id="JAIWYP010000002">
    <property type="protein sequence ID" value="KAH3861843.1"/>
    <property type="molecule type" value="Genomic_DNA"/>
</dbReference>